<dbReference type="InterPro" id="IPR020904">
    <property type="entry name" value="Sc_DH/Rdtase_CS"/>
</dbReference>
<dbReference type="HOGENOM" id="CLU_010194_1_0_3"/>
<dbReference type="GO" id="GO:0004316">
    <property type="term" value="F:3-oxoacyl-[acyl-carrier-protein] reductase (NADPH) activity"/>
    <property type="evidence" value="ECO:0007669"/>
    <property type="project" value="UniProtKB-EC"/>
</dbReference>
<dbReference type="EC" id="1.1.1.100" evidence="5"/>
<dbReference type="Pfam" id="PF00106">
    <property type="entry name" value="adh_short"/>
    <property type="match status" value="1"/>
</dbReference>
<dbReference type="PRINTS" id="PR00080">
    <property type="entry name" value="SDRFAMILY"/>
</dbReference>
<proteinExistence type="inferred from homology"/>
<dbReference type="EnsemblBacteria" id="ACC80822">
    <property type="protein sequence ID" value="ACC80822"/>
    <property type="gene ID" value="Npun_F2231"/>
</dbReference>
<evidence type="ECO:0000259" key="4">
    <source>
        <dbReference type="SMART" id="SM00822"/>
    </source>
</evidence>
<dbReference type="SMART" id="SM00822">
    <property type="entry name" value="PKS_KR"/>
    <property type="match status" value="1"/>
</dbReference>
<dbReference type="PANTHER" id="PTHR42879:SF2">
    <property type="entry name" value="3-OXOACYL-[ACYL-CARRIER-PROTEIN] REDUCTASE FABG"/>
    <property type="match status" value="1"/>
</dbReference>
<dbReference type="OrthoDB" id="9785520at2"/>
<dbReference type="FunFam" id="3.40.50.720:FF:000084">
    <property type="entry name" value="Short-chain dehydrogenase reductase"/>
    <property type="match status" value="1"/>
</dbReference>
<protein>
    <submittedName>
        <fullName evidence="5">Short-chain dehydrogenase/reductase SDR</fullName>
        <ecNumber evidence="5">1.1.1.100</ecNumber>
    </submittedName>
</protein>
<keyword evidence="6" id="KW-1185">Reference proteome</keyword>
<reference evidence="5 6" key="2">
    <citation type="journal article" date="2013" name="Plant Physiol.">
        <title>A Nostoc punctiforme Sugar Transporter Necessary to Establish a Cyanobacterium-Plant Symbiosis.</title>
        <authorList>
            <person name="Ekman M."/>
            <person name="Picossi S."/>
            <person name="Campbell E.L."/>
            <person name="Meeks J.C."/>
            <person name="Flores E."/>
        </authorList>
    </citation>
    <scope>NUCLEOTIDE SEQUENCE [LARGE SCALE GENOMIC DNA]</scope>
    <source>
        <strain evidence="6">ATCC 29133 / PCC 73102</strain>
    </source>
</reference>
<evidence type="ECO:0000256" key="2">
    <source>
        <dbReference type="ARBA" id="ARBA00023002"/>
    </source>
</evidence>
<evidence type="ECO:0000313" key="6">
    <source>
        <dbReference type="Proteomes" id="UP000001191"/>
    </source>
</evidence>
<dbReference type="Gene3D" id="3.40.50.720">
    <property type="entry name" value="NAD(P)-binding Rossmann-like Domain"/>
    <property type="match status" value="1"/>
</dbReference>
<comment type="similarity">
    <text evidence="1 3">Belongs to the short-chain dehydrogenases/reductases (SDR) family.</text>
</comment>
<dbReference type="InterPro" id="IPR002347">
    <property type="entry name" value="SDR_fam"/>
</dbReference>
<dbReference type="EMBL" id="CP001037">
    <property type="protein sequence ID" value="ACC80822.1"/>
    <property type="molecule type" value="Genomic_DNA"/>
</dbReference>
<dbReference type="STRING" id="63737.Npun_F2231"/>
<feature type="domain" description="Ketoreductase" evidence="4">
    <location>
        <begin position="8"/>
        <end position="193"/>
    </location>
</feature>
<evidence type="ECO:0000313" key="5">
    <source>
        <dbReference type="EMBL" id="ACC80822.1"/>
    </source>
</evidence>
<reference evidence="6" key="1">
    <citation type="submission" date="2008-04" db="EMBL/GenBank/DDBJ databases">
        <title>Complete sequence of chromosome of Nostoc punctiforme ATCC 29133.</title>
        <authorList>
            <consortium name="US DOE Joint Genome Institute"/>
            <person name="Copeland A."/>
            <person name="Lucas S."/>
            <person name="Lapidus A."/>
            <person name="Glavina del Rio T."/>
            <person name="Dalin E."/>
            <person name="Tice H."/>
            <person name="Pitluck S."/>
            <person name="Chain P."/>
            <person name="Malfatti S."/>
            <person name="Shin M."/>
            <person name="Vergez L."/>
            <person name="Schmutz J."/>
            <person name="Larimer F."/>
            <person name="Land M."/>
            <person name="Hauser L."/>
            <person name="Kyrpides N."/>
            <person name="Kim E."/>
            <person name="Meeks J.C."/>
            <person name="Elhai J."/>
            <person name="Campbell E.L."/>
            <person name="Thiel T."/>
            <person name="Longmire J."/>
            <person name="Potts M."/>
            <person name="Atlas R."/>
        </authorList>
    </citation>
    <scope>NUCLEOTIDE SEQUENCE [LARGE SCALE GENOMIC DNA]</scope>
    <source>
        <strain evidence="6">ATCC 29133 / PCC 73102</strain>
    </source>
</reference>
<name>B2J787_NOSP7</name>
<dbReference type="PRINTS" id="PR00081">
    <property type="entry name" value="GDHRDH"/>
</dbReference>
<dbReference type="PROSITE" id="PS00061">
    <property type="entry name" value="ADH_SHORT"/>
    <property type="match status" value="1"/>
</dbReference>
<dbReference type="eggNOG" id="COG1028">
    <property type="taxonomic scope" value="Bacteria"/>
</dbReference>
<dbReference type="PhylomeDB" id="B2J787"/>
<dbReference type="InterPro" id="IPR050259">
    <property type="entry name" value="SDR"/>
</dbReference>
<dbReference type="Proteomes" id="UP000001191">
    <property type="component" value="Chromosome"/>
</dbReference>
<organism evidence="5 6">
    <name type="scientific">Nostoc punctiforme (strain ATCC 29133 / PCC 73102)</name>
    <dbReference type="NCBI Taxonomy" id="63737"/>
    <lineage>
        <taxon>Bacteria</taxon>
        <taxon>Bacillati</taxon>
        <taxon>Cyanobacteriota</taxon>
        <taxon>Cyanophyceae</taxon>
        <taxon>Nostocales</taxon>
        <taxon>Nostocaceae</taxon>
        <taxon>Nostoc</taxon>
    </lineage>
</organism>
<gene>
    <name evidence="5" type="ordered locus">Npun_F2231</name>
</gene>
<dbReference type="GO" id="GO:0032787">
    <property type="term" value="P:monocarboxylic acid metabolic process"/>
    <property type="evidence" value="ECO:0007669"/>
    <property type="project" value="UniProtKB-ARBA"/>
</dbReference>
<dbReference type="CDD" id="cd05233">
    <property type="entry name" value="SDR_c"/>
    <property type="match status" value="1"/>
</dbReference>
<evidence type="ECO:0000256" key="1">
    <source>
        <dbReference type="ARBA" id="ARBA00006484"/>
    </source>
</evidence>
<dbReference type="InterPro" id="IPR057326">
    <property type="entry name" value="KR_dom"/>
</dbReference>
<evidence type="ECO:0000256" key="3">
    <source>
        <dbReference type="RuleBase" id="RU000363"/>
    </source>
</evidence>
<dbReference type="InterPro" id="IPR036291">
    <property type="entry name" value="NAD(P)-bd_dom_sf"/>
</dbReference>
<sequence length="257" mass="27626">MSKQLENKVVIVTGAGKGIGRAIALAFAVEGAHIVIADKSEELASLSADAIKAIGGKAIALITDVTQEQSVADMVEQTLVSFGKIDILVANAGIQRRYFVADLPLAEFQAILDVNLLGVFLTSKAVLPTFYSRQEGNIILIASDSGKHGYSYNAAYCASKFAVVGFMEALADEAKHYQVRVNALCLAGVKTDMGKELKETDGNCVNDTYFMEPEEVADVALFLASHQSRAIHGQAINVYGGVNYRLMREAPLMTKPY</sequence>
<dbReference type="SUPFAM" id="SSF51735">
    <property type="entry name" value="NAD(P)-binding Rossmann-fold domains"/>
    <property type="match status" value="1"/>
</dbReference>
<dbReference type="RefSeq" id="WP_012408820.1">
    <property type="nucleotide sequence ID" value="NC_010628.1"/>
</dbReference>
<accession>B2J787</accession>
<dbReference type="AlphaFoldDB" id="B2J787"/>
<dbReference type="KEGG" id="npu:Npun_F2231"/>
<keyword evidence="2 5" id="KW-0560">Oxidoreductase</keyword>
<dbReference type="PANTHER" id="PTHR42879">
    <property type="entry name" value="3-OXOACYL-(ACYL-CARRIER-PROTEIN) REDUCTASE"/>
    <property type="match status" value="1"/>
</dbReference>